<organism evidence="1 2">
    <name type="scientific">Ixodes persulcatus</name>
    <name type="common">Taiga tick</name>
    <dbReference type="NCBI Taxonomy" id="34615"/>
    <lineage>
        <taxon>Eukaryota</taxon>
        <taxon>Metazoa</taxon>
        <taxon>Ecdysozoa</taxon>
        <taxon>Arthropoda</taxon>
        <taxon>Chelicerata</taxon>
        <taxon>Arachnida</taxon>
        <taxon>Acari</taxon>
        <taxon>Parasitiformes</taxon>
        <taxon>Ixodida</taxon>
        <taxon>Ixodoidea</taxon>
        <taxon>Ixodidae</taxon>
        <taxon>Ixodinae</taxon>
        <taxon>Ixodes</taxon>
    </lineage>
</organism>
<sequence>MEKRVPLTIHRAPEFTVQRLWRPLGREHGHGAGVPPSLFVTSSLAGRGLLSSMPYSTSLVASVRTDDVTVGLSALGPHRRLSEGVRAEEADVVGQTERLDRQEERGAPVSVAFARRSVPGAPVATLDSMTRKREY</sequence>
<dbReference type="EMBL" id="JABSTQ010010053">
    <property type="protein sequence ID" value="KAG0423807.1"/>
    <property type="molecule type" value="Genomic_DNA"/>
</dbReference>
<keyword evidence="2" id="KW-1185">Reference proteome</keyword>
<comment type="caution">
    <text evidence="1">The sequence shown here is derived from an EMBL/GenBank/DDBJ whole genome shotgun (WGS) entry which is preliminary data.</text>
</comment>
<protein>
    <submittedName>
        <fullName evidence="1">Uncharacterized protein</fullName>
    </submittedName>
</protein>
<gene>
    <name evidence="1" type="ORF">HPB47_000417</name>
</gene>
<accession>A0AC60PRR7</accession>
<name>A0AC60PRR7_IXOPE</name>
<evidence type="ECO:0000313" key="1">
    <source>
        <dbReference type="EMBL" id="KAG0423807.1"/>
    </source>
</evidence>
<reference evidence="1 2" key="1">
    <citation type="journal article" date="2020" name="Cell">
        <title>Large-Scale Comparative Analyses of Tick Genomes Elucidate Their Genetic Diversity and Vector Capacities.</title>
        <authorList>
            <consortium name="Tick Genome and Microbiome Consortium (TIGMIC)"/>
            <person name="Jia N."/>
            <person name="Wang J."/>
            <person name="Shi W."/>
            <person name="Du L."/>
            <person name="Sun Y."/>
            <person name="Zhan W."/>
            <person name="Jiang J.F."/>
            <person name="Wang Q."/>
            <person name="Zhang B."/>
            <person name="Ji P."/>
            <person name="Bell-Sakyi L."/>
            <person name="Cui X.M."/>
            <person name="Yuan T.T."/>
            <person name="Jiang B.G."/>
            <person name="Yang W.F."/>
            <person name="Lam T.T."/>
            <person name="Chang Q.C."/>
            <person name="Ding S.J."/>
            <person name="Wang X.J."/>
            <person name="Zhu J.G."/>
            <person name="Ruan X.D."/>
            <person name="Zhao L."/>
            <person name="Wei J.T."/>
            <person name="Ye R.Z."/>
            <person name="Que T.C."/>
            <person name="Du C.H."/>
            <person name="Zhou Y.H."/>
            <person name="Cheng J.X."/>
            <person name="Dai P.F."/>
            <person name="Guo W.B."/>
            <person name="Han X.H."/>
            <person name="Huang E.J."/>
            <person name="Li L.F."/>
            <person name="Wei W."/>
            <person name="Gao Y.C."/>
            <person name="Liu J.Z."/>
            <person name="Shao H.Z."/>
            <person name="Wang X."/>
            <person name="Wang C.C."/>
            <person name="Yang T.C."/>
            <person name="Huo Q.B."/>
            <person name="Li W."/>
            <person name="Chen H.Y."/>
            <person name="Chen S.E."/>
            <person name="Zhou L.G."/>
            <person name="Ni X.B."/>
            <person name="Tian J.H."/>
            <person name="Sheng Y."/>
            <person name="Liu T."/>
            <person name="Pan Y.S."/>
            <person name="Xia L.Y."/>
            <person name="Li J."/>
            <person name="Zhao F."/>
            <person name="Cao W.C."/>
        </authorList>
    </citation>
    <scope>NUCLEOTIDE SEQUENCE [LARGE SCALE GENOMIC DNA]</scope>
    <source>
        <strain evidence="1">Iper-2018</strain>
    </source>
</reference>
<proteinExistence type="predicted"/>
<dbReference type="Proteomes" id="UP000805193">
    <property type="component" value="Unassembled WGS sequence"/>
</dbReference>
<evidence type="ECO:0000313" key="2">
    <source>
        <dbReference type="Proteomes" id="UP000805193"/>
    </source>
</evidence>